<feature type="transmembrane region" description="Helical" evidence="6">
    <location>
        <begin position="222"/>
        <end position="240"/>
    </location>
</feature>
<gene>
    <name evidence="7" type="ORF">NLU13_3426</name>
</gene>
<dbReference type="SUPFAM" id="SSF103473">
    <property type="entry name" value="MFS general substrate transporter"/>
    <property type="match status" value="1"/>
</dbReference>
<dbReference type="Pfam" id="PF07690">
    <property type="entry name" value="MFS_1"/>
    <property type="match status" value="1"/>
</dbReference>
<evidence type="ECO:0000256" key="1">
    <source>
        <dbReference type="ARBA" id="ARBA00004141"/>
    </source>
</evidence>
<reference evidence="7" key="1">
    <citation type="submission" date="2022-10" db="EMBL/GenBank/DDBJ databases">
        <title>Determination and structural analysis of whole genome sequence of Sarocladium strictum F4-1.</title>
        <authorList>
            <person name="Hu L."/>
            <person name="Jiang Y."/>
        </authorList>
    </citation>
    <scope>NUCLEOTIDE SEQUENCE</scope>
    <source>
        <strain evidence="7">F4-1</strain>
    </source>
</reference>
<keyword evidence="3 6" id="KW-1133">Transmembrane helix</keyword>
<feature type="transmembrane region" description="Helical" evidence="6">
    <location>
        <begin position="126"/>
        <end position="143"/>
    </location>
</feature>
<dbReference type="EMBL" id="JAPDFR010000002">
    <property type="protein sequence ID" value="KAK0389853.1"/>
    <property type="molecule type" value="Genomic_DNA"/>
</dbReference>
<dbReference type="Proteomes" id="UP001175261">
    <property type="component" value="Unassembled WGS sequence"/>
</dbReference>
<evidence type="ECO:0000256" key="5">
    <source>
        <dbReference type="SAM" id="MobiDB-lite"/>
    </source>
</evidence>
<dbReference type="PANTHER" id="PTHR23294:SF59">
    <property type="entry name" value="UNC93-LIKE PROTEIN C922.05C"/>
    <property type="match status" value="1"/>
</dbReference>
<feature type="transmembrane region" description="Helical" evidence="6">
    <location>
        <begin position="458"/>
        <end position="477"/>
    </location>
</feature>
<comment type="subcellular location">
    <subcellularLocation>
        <location evidence="1">Membrane</location>
        <topology evidence="1">Multi-pass membrane protein</topology>
    </subcellularLocation>
</comment>
<dbReference type="InterPro" id="IPR036259">
    <property type="entry name" value="MFS_trans_sf"/>
</dbReference>
<feature type="transmembrane region" description="Helical" evidence="6">
    <location>
        <begin position="344"/>
        <end position="363"/>
    </location>
</feature>
<evidence type="ECO:0000313" key="8">
    <source>
        <dbReference type="Proteomes" id="UP001175261"/>
    </source>
</evidence>
<proteinExistence type="predicted"/>
<keyword evidence="4 6" id="KW-0472">Membrane</keyword>
<protein>
    <submittedName>
        <fullName evidence="7">Uncharacterized protein</fullName>
    </submittedName>
</protein>
<evidence type="ECO:0000256" key="3">
    <source>
        <dbReference type="ARBA" id="ARBA00022989"/>
    </source>
</evidence>
<dbReference type="InterPro" id="IPR051617">
    <property type="entry name" value="UNC-93-like_regulator"/>
</dbReference>
<feature type="transmembrane region" description="Helical" evidence="6">
    <location>
        <begin position="190"/>
        <end position="210"/>
    </location>
</feature>
<accession>A0AA39LAA3</accession>
<feature type="transmembrane region" description="Helical" evidence="6">
    <location>
        <begin position="427"/>
        <end position="446"/>
    </location>
</feature>
<comment type="caution">
    <text evidence="7">The sequence shown here is derived from an EMBL/GenBank/DDBJ whole genome shotgun (WGS) entry which is preliminary data.</text>
</comment>
<keyword evidence="8" id="KW-1185">Reference proteome</keyword>
<feature type="transmembrane region" description="Helical" evidence="6">
    <location>
        <begin position="314"/>
        <end position="332"/>
    </location>
</feature>
<evidence type="ECO:0000256" key="4">
    <source>
        <dbReference type="ARBA" id="ARBA00023136"/>
    </source>
</evidence>
<dbReference type="GO" id="GO:0016020">
    <property type="term" value="C:membrane"/>
    <property type="evidence" value="ECO:0007669"/>
    <property type="project" value="UniProtKB-SubCell"/>
</dbReference>
<dbReference type="GO" id="GO:0022857">
    <property type="term" value="F:transmembrane transporter activity"/>
    <property type="evidence" value="ECO:0007669"/>
    <property type="project" value="InterPro"/>
</dbReference>
<feature type="region of interest" description="Disordered" evidence="5">
    <location>
        <begin position="1"/>
        <end position="31"/>
    </location>
</feature>
<dbReference type="AlphaFoldDB" id="A0AA39LAA3"/>
<feature type="transmembrane region" description="Helical" evidence="6">
    <location>
        <begin position="394"/>
        <end position="415"/>
    </location>
</feature>
<feature type="transmembrane region" description="Helical" evidence="6">
    <location>
        <begin position="276"/>
        <end position="294"/>
    </location>
</feature>
<feature type="transmembrane region" description="Helical" evidence="6">
    <location>
        <begin position="149"/>
        <end position="169"/>
    </location>
</feature>
<evidence type="ECO:0000256" key="2">
    <source>
        <dbReference type="ARBA" id="ARBA00022692"/>
    </source>
</evidence>
<feature type="transmembrane region" description="Helical" evidence="6">
    <location>
        <begin position="62"/>
        <end position="81"/>
    </location>
</feature>
<keyword evidence="2 6" id="KW-0812">Transmembrane</keyword>
<dbReference type="InterPro" id="IPR011701">
    <property type="entry name" value="MFS"/>
</dbReference>
<feature type="transmembrane region" description="Helical" evidence="6">
    <location>
        <begin position="101"/>
        <end position="119"/>
    </location>
</feature>
<name>A0AA39LAA3_SARSR</name>
<dbReference type="Gene3D" id="1.20.1250.20">
    <property type="entry name" value="MFS general substrate transporter like domains"/>
    <property type="match status" value="2"/>
</dbReference>
<organism evidence="7 8">
    <name type="scientific">Sarocladium strictum</name>
    <name type="common">Black bundle disease fungus</name>
    <name type="synonym">Acremonium strictum</name>
    <dbReference type="NCBI Taxonomy" id="5046"/>
    <lineage>
        <taxon>Eukaryota</taxon>
        <taxon>Fungi</taxon>
        <taxon>Dikarya</taxon>
        <taxon>Ascomycota</taxon>
        <taxon>Pezizomycotina</taxon>
        <taxon>Sordariomycetes</taxon>
        <taxon>Hypocreomycetidae</taxon>
        <taxon>Hypocreales</taxon>
        <taxon>Sarocladiaceae</taxon>
        <taxon>Sarocladium</taxon>
    </lineage>
</organism>
<dbReference type="PANTHER" id="PTHR23294">
    <property type="entry name" value="ET TRANSLATION PRODUCT-RELATED"/>
    <property type="match status" value="1"/>
</dbReference>
<evidence type="ECO:0000313" key="7">
    <source>
        <dbReference type="EMBL" id="KAK0389853.1"/>
    </source>
</evidence>
<evidence type="ECO:0000256" key="6">
    <source>
        <dbReference type="SAM" id="Phobius"/>
    </source>
</evidence>
<sequence>MSTLDEKTAPTPSSAPAPAPGSHQAASFDGPAEPMVIDRPGGWMYKGFRIFGREYWYASPKIQLLMVSFVCFLCPGMFNALGGLGGGGQVDPFAQNVANTSLYSIFAATAFFSGTVANVLGLRITLSVGGLGYAVYAASFLSYNHNQNMGFIIFAGAFLGFCAGLLWTAQGAIMVSYPPEKSKGRYISTFWIIFNMGAVIGSLIPLGQNIHKKAGPVTDGTYAAFIALMAVGLVLGLFICDAEKIIREDGTKPIVMKNPTWLTEFKGLYETLKNEWWIIFLFPAFFSSNIFYTYQGNGFNGSHFNTRTRALNNVLYWLAQILGAIITGFGLDHMKASRSLKAKISYGMLIALTFIVWGGGWAWQKQQVPRWRTREDDWEDMKVDWTDDGYVGPLFLYFFYGFFDAVFQTCMYWYMGALSNSSRRSTFYVGFYKGLQSAGAAVYWRLDSWYTEFDIMFGSTWGLLGGSLIIGAPIIWLKIKDHVSLEEDLKFSDETVEDVIVGRDIKKGEETA</sequence>